<evidence type="ECO:0000256" key="3">
    <source>
        <dbReference type="ARBA" id="ARBA00022723"/>
    </source>
</evidence>
<keyword evidence="2" id="KW-0349">Heme</keyword>
<dbReference type="Gene3D" id="1.10.520.10">
    <property type="match status" value="1"/>
</dbReference>
<evidence type="ECO:0000256" key="6">
    <source>
        <dbReference type="RuleBase" id="RU004241"/>
    </source>
</evidence>
<reference evidence="9" key="1">
    <citation type="submission" date="2023-03" db="EMBL/GenBank/DDBJ databases">
        <title>Massive genome expansion in bonnet fungi (Mycena s.s.) driven by repeated elements and novel gene families across ecological guilds.</title>
        <authorList>
            <consortium name="Lawrence Berkeley National Laboratory"/>
            <person name="Harder C.B."/>
            <person name="Miyauchi S."/>
            <person name="Viragh M."/>
            <person name="Kuo A."/>
            <person name="Thoen E."/>
            <person name="Andreopoulos B."/>
            <person name="Lu D."/>
            <person name="Skrede I."/>
            <person name="Drula E."/>
            <person name="Henrissat B."/>
            <person name="Morin E."/>
            <person name="Kohler A."/>
            <person name="Barry K."/>
            <person name="LaButti K."/>
            <person name="Morin E."/>
            <person name="Salamov A."/>
            <person name="Lipzen A."/>
            <person name="Mereny Z."/>
            <person name="Hegedus B."/>
            <person name="Baldrian P."/>
            <person name="Stursova M."/>
            <person name="Weitz H."/>
            <person name="Taylor A."/>
            <person name="Grigoriev I.V."/>
            <person name="Nagy L.G."/>
            <person name="Martin F."/>
            <person name="Kauserud H."/>
        </authorList>
    </citation>
    <scope>NUCLEOTIDE SEQUENCE</scope>
    <source>
        <strain evidence="9">CBHHK182m</strain>
    </source>
</reference>
<proteinExistence type="inferred from homology"/>
<dbReference type="GO" id="GO:0004601">
    <property type="term" value="F:peroxidase activity"/>
    <property type="evidence" value="ECO:0007669"/>
    <property type="project" value="UniProtKB-KW"/>
</dbReference>
<keyword evidence="7" id="KW-0732">Signal</keyword>
<feature type="domain" description="Plant heme peroxidase family profile" evidence="8">
    <location>
        <begin position="99"/>
        <end position="250"/>
    </location>
</feature>
<keyword evidence="4 7" id="KW-0560">Oxidoreductase</keyword>
<evidence type="ECO:0000256" key="4">
    <source>
        <dbReference type="ARBA" id="ARBA00023002"/>
    </source>
</evidence>
<evidence type="ECO:0000256" key="5">
    <source>
        <dbReference type="ARBA" id="ARBA00023004"/>
    </source>
</evidence>
<dbReference type="Proteomes" id="UP001215598">
    <property type="component" value="Unassembled WGS sequence"/>
</dbReference>
<dbReference type="GO" id="GO:0020037">
    <property type="term" value="F:heme binding"/>
    <property type="evidence" value="ECO:0007669"/>
    <property type="project" value="UniProtKB-UniRule"/>
</dbReference>
<sequence length="543" mass="59854">MRFFLFLPFLLLRAQTSLAIVPFYPWLSSLWHYEDLLYLSPYFNTAKTNRTVNGSVIAAEWVRVAYHDMANANVGAGTGGIDMSIAFELDRPENPGQGLKDALNDFRTIYSPNVNMADSIAMGVVFALASSGGPLIPFRGGRIQVNSAGPLGVPQPQESLESHIEAFRRQGFSTTEMIQLVACGHSLGGVRNPDFVNMVPEDGVHKFFDSSQATFDNNVITEYLDSTTQNPLAVTQNATFRSDLRIFNSDGNKTMQAYVLPLFLYLRSDFSSLANPDAFASTCATVMEKMINTVPSGVKLTEPVEPAQFTVARMFLTAQAANQTQISVTTRWLNPSSNNKVTIFWSDKLHPSNCSREICSATAKTMSDQPVEPVSFAPSMLAIINPHRFHKFVFSISSTVVPDKFWFEVEDSAVKSGLFIGDNGGQGFTRADNLDVFLDTVRTTEATTDSSLKFVVAVRKSNRPSKISIEYVDISADAAPDFNPNIGTKDFSLDSSIAPTFEYEFWTAPVPVLFSTYTLSVVRDGKSIILDENQILADRVNIL</sequence>
<dbReference type="PANTHER" id="PTHR31356">
    <property type="entry name" value="THYLAKOID LUMENAL 29 KDA PROTEIN, CHLOROPLASTIC-RELATED"/>
    <property type="match status" value="1"/>
</dbReference>
<comment type="caution">
    <text evidence="9">The sequence shown here is derived from an EMBL/GenBank/DDBJ whole genome shotgun (WGS) entry which is preliminary data.</text>
</comment>
<gene>
    <name evidence="9" type="ORF">B0H16DRAFT_1890934</name>
</gene>
<dbReference type="EC" id="1.11.1.-" evidence="7"/>
<dbReference type="EMBL" id="JARKIB010000105">
    <property type="protein sequence ID" value="KAJ7739852.1"/>
    <property type="molecule type" value="Genomic_DNA"/>
</dbReference>
<dbReference type="PANTHER" id="PTHR31356:SF53">
    <property type="entry name" value="HEME PEROXIDASE"/>
    <property type="match status" value="1"/>
</dbReference>
<feature type="signal peptide" evidence="7">
    <location>
        <begin position="1"/>
        <end position="19"/>
    </location>
</feature>
<protein>
    <recommendedName>
        <fullName evidence="7">Peroxidase</fullName>
        <ecNumber evidence="7">1.11.1.-</ecNumber>
    </recommendedName>
</protein>
<dbReference type="Gene3D" id="1.10.420.10">
    <property type="entry name" value="Peroxidase, domain 2"/>
    <property type="match status" value="1"/>
</dbReference>
<feature type="chain" id="PRO_5041767332" description="Peroxidase" evidence="7">
    <location>
        <begin position="20"/>
        <end position="543"/>
    </location>
</feature>
<evidence type="ECO:0000256" key="2">
    <source>
        <dbReference type="ARBA" id="ARBA00022617"/>
    </source>
</evidence>
<dbReference type="GO" id="GO:0034599">
    <property type="term" value="P:cellular response to oxidative stress"/>
    <property type="evidence" value="ECO:0007669"/>
    <property type="project" value="InterPro"/>
</dbReference>
<dbReference type="AlphaFoldDB" id="A0AAD7IDG2"/>
<keyword evidence="5" id="KW-0408">Iron</keyword>
<dbReference type="InterPro" id="IPR044831">
    <property type="entry name" value="Ccp1-like"/>
</dbReference>
<dbReference type="InterPro" id="IPR002016">
    <property type="entry name" value="Haem_peroxidase"/>
</dbReference>
<dbReference type="GO" id="GO:0000302">
    <property type="term" value="P:response to reactive oxygen species"/>
    <property type="evidence" value="ECO:0007669"/>
    <property type="project" value="TreeGrafter"/>
</dbReference>
<dbReference type="GO" id="GO:0046872">
    <property type="term" value="F:metal ion binding"/>
    <property type="evidence" value="ECO:0007669"/>
    <property type="project" value="UniProtKB-UniRule"/>
</dbReference>
<dbReference type="SUPFAM" id="SSF48113">
    <property type="entry name" value="Heme-dependent peroxidases"/>
    <property type="match status" value="1"/>
</dbReference>
<dbReference type="Pfam" id="PF00141">
    <property type="entry name" value="peroxidase"/>
    <property type="match status" value="1"/>
</dbReference>
<evidence type="ECO:0000256" key="7">
    <source>
        <dbReference type="RuleBase" id="RU363051"/>
    </source>
</evidence>
<comment type="similarity">
    <text evidence="6">Belongs to the peroxidase family.</text>
</comment>
<dbReference type="InterPro" id="IPR010255">
    <property type="entry name" value="Haem_peroxidase_sf"/>
</dbReference>
<keyword evidence="3" id="KW-0479">Metal-binding</keyword>
<organism evidence="9 10">
    <name type="scientific">Mycena metata</name>
    <dbReference type="NCBI Taxonomy" id="1033252"/>
    <lineage>
        <taxon>Eukaryota</taxon>
        <taxon>Fungi</taxon>
        <taxon>Dikarya</taxon>
        <taxon>Basidiomycota</taxon>
        <taxon>Agaricomycotina</taxon>
        <taxon>Agaricomycetes</taxon>
        <taxon>Agaricomycetidae</taxon>
        <taxon>Agaricales</taxon>
        <taxon>Marasmiineae</taxon>
        <taxon>Mycenaceae</taxon>
        <taxon>Mycena</taxon>
    </lineage>
</organism>
<evidence type="ECO:0000313" key="10">
    <source>
        <dbReference type="Proteomes" id="UP001215598"/>
    </source>
</evidence>
<evidence type="ECO:0000256" key="1">
    <source>
        <dbReference type="ARBA" id="ARBA00022559"/>
    </source>
</evidence>
<evidence type="ECO:0000313" key="9">
    <source>
        <dbReference type="EMBL" id="KAJ7739852.1"/>
    </source>
</evidence>
<dbReference type="PROSITE" id="PS50873">
    <property type="entry name" value="PEROXIDASE_4"/>
    <property type="match status" value="1"/>
</dbReference>
<keyword evidence="10" id="KW-1185">Reference proteome</keyword>
<accession>A0AAD7IDG2</accession>
<evidence type="ECO:0000259" key="8">
    <source>
        <dbReference type="PROSITE" id="PS50873"/>
    </source>
</evidence>
<name>A0AAD7IDG2_9AGAR</name>
<dbReference type="GO" id="GO:0042744">
    <property type="term" value="P:hydrogen peroxide catabolic process"/>
    <property type="evidence" value="ECO:0007669"/>
    <property type="project" value="TreeGrafter"/>
</dbReference>
<keyword evidence="1 7" id="KW-0575">Peroxidase</keyword>